<dbReference type="EMBL" id="JAPEIS010000003">
    <property type="protein sequence ID" value="KAJ8067716.1"/>
    <property type="molecule type" value="Genomic_DNA"/>
</dbReference>
<feature type="binding site" evidence="10">
    <location>
        <position position="257"/>
    </location>
    <ligand>
        <name>NAD(+)</name>
        <dbReference type="ChEBI" id="CHEBI:57540"/>
    </ligand>
</feature>
<comment type="pathway">
    <text evidence="1">Nucleotide-sugar biosynthesis; UDP-alpha-D-glucuronate biosynthesis; UDP-alpha-D-glucuronate from UDP-alpha-D-glucose: step 1/1.</text>
</comment>
<evidence type="ECO:0000256" key="4">
    <source>
        <dbReference type="ARBA" id="ARBA00023002"/>
    </source>
</evidence>
<evidence type="ECO:0000259" key="11">
    <source>
        <dbReference type="SMART" id="SM00984"/>
    </source>
</evidence>
<evidence type="ECO:0000256" key="9">
    <source>
        <dbReference type="PIRSR" id="PIRSR500134-2"/>
    </source>
</evidence>
<evidence type="ECO:0000256" key="2">
    <source>
        <dbReference type="ARBA" id="ARBA00006601"/>
    </source>
</evidence>
<dbReference type="GO" id="GO:0005634">
    <property type="term" value="C:nucleus"/>
    <property type="evidence" value="ECO:0007669"/>
    <property type="project" value="TreeGrafter"/>
</dbReference>
<evidence type="ECO:0000256" key="5">
    <source>
        <dbReference type="ARBA" id="ARBA00023027"/>
    </source>
</evidence>
<evidence type="ECO:0000256" key="3">
    <source>
        <dbReference type="ARBA" id="ARBA00012954"/>
    </source>
</evidence>
<comment type="caution">
    <text evidence="12">The sequence shown here is derived from an EMBL/GenBank/DDBJ whole genome shotgun (WGS) entry which is preliminary data.</text>
</comment>
<dbReference type="SMART" id="SM00984">
    <property type="entry name" value="UDPG_MGDP_dh_C"/>
    <property type="match status" value="1"/>
</dbReference>
<dbReference type="InterPro" id="IPR014026">
    <property type="entry name" value="UDP-Glc/GDP-Man_DH_dimer"/>
</dbReference>
<dbReference type="Gene3D" id="1.20.5.100">
    <property type="entry name" value="Cytochrome c1, transmembrane anchor, C-terminal"/>
    <property type="match status" value="1"/>
</dbReference>
<dbReference type="InterPro" id="IPR008927">
    <property type="entry name" value="6-PGluconate_DH-like_C_sf"/>
</dbReference>
<feature type="binding site" evidence="9">
    <location>
        <position position="131"/>
    </location>
    <ligand>
        <name>substrate</name>
    </ligand>
</feature>
<evidence type="ECO:0000256" key="6">
    <source>
        <dbReference type="ARBA" id="ARBA00047473"/>
    </source>
</evidence>
<dbReference type="InterPro" id="IPR014027">
    <property type="entry name" value="UDP-Glc/GDP-Man_DH_C"/>
</dbReference>
<dbReference type="InterPro" id="IPR028357">
    <property type="entry name" value="UDPglc_DH_bac"/>
</dbReference>
<dbReference type="GO" id="GO:0051287">
    <property type="term" value="F:NAD binding"/>
    <property type="evidence" value="ECO:0007669"/>
    <property type="project" value="InterPro"/>
</dbReference>
<dbReference type="PIRSF" id="PIRSF000124">
    <property type="entry name" value="UDPglc_GDPman_dh"/>
    <property type="match status" value="1"/>
</dbReference>
<evidence type="ECO:0000256" key="7">
    <source>
        <dbReference type="PIRNR" id="PIRNR000124"/>
    </source>
</evidence>
<evidence type="ECO:0000256" key="10">
    <source>
        <dbReference type="PIRSR" id="PIRSR500134-3"/>
    </source>
</evidence>
<evidence type="ECO:0000313" key="13">
    <source>
        <dbReference type="Proteomes" id="UP001152300"/>
    </source>
</evidence>
<feature type="binding site" evidence="10">
    <location>
        <position position="190"/>
    </location>
    <ligand>
        <name>NAD(+)</name>
        <dbReference type="ChEBI" id="CHEBI:57540"/>
    </ligand>
</feature>
<dbReference type="PIRSF" id="PIRSF500134">
    <property type="entry name" value="UDPglc_DH_bac"/>
    <property type="match status" value="1"/>
</dbReference>
<dbReference type="Pfam" id="PF03721">
    <property type="entry name" value="UDPG_MGDP_dh_N"/>
    <property type="match status" value="1"/>
</dbReference>
<dbReference type="Pfam" id="PF03720">
    <property type="entry name" value="UDPG_MGDP_dh_C"/>
    <property type="match status" value="1"/>
</dbReference>
<dbReference type="EC" id="1.1.1.22" evidence="3 7"/>
<dbReference type="SUPFAM" id="SSF48179">
    <property type="entry name" value="6-phosphogluconate dehydrogenase C-terminal domain-like"/>
    <property type="match status" value="1"/>
</dbReference>
<proteinExistence type="inferred from homology"/>
<feature type="binding site" evidence="9">
    <location>
        <position position="184"/>
    </location>
    <ligand>
        <name>substrate</name>
    </ligand>
</feature>
<dbReference type="Gene3D" id="3.40.50.720">
    <property type="entry name" value="NAD(P)-binding Rossmann-like Domain"/>
    <property type="match status" value="2"/>
</dbReference>
<dbReference type="NCBIfam" id="TIGR03026">
    <property type="entry name" value="NDP-sugDHase"/>
    <property type="match status" value="1"/>
</dbReference>
<dbReference type="InterPro" id="IPR036291">
    <property type="entry name" value="NAD(P)-bd_dom_sf"/>
</dbReference>
<gene>
    <name evidence="12" type="ORF">OCU04_003321</name>
</gene>
<evidence type="ECO:0000256" key="8">
    <source>
        <dbReference type="PIRSR" id="PIRSR500134-1"/>
    </source>
</evidence>
<feature type="domain" description="UDP-glucose/GDP-mannose dehydrogenase C-terminal" evidence="11">
    <location>
        <begin position="243"/>
        <end position="355"/>
    </location>
</feature>
<feature type="binding site" evidence="9">
    <location>
        <begin position="176"/>
        <end position="180"/>
    </location>
    <ligand>
        <name>substrate</name>
    </ligand>
</feature>
<dbReference type="SUPFAM" id="SSF51735">
    <property type="entry name" value="NAD(P)-binding Rossmann-fold domains"/>
    <property type="match status" value="1"/>
</dbReference>
<comment type="similarity">
    <text evidence="2 7">Belongs to the UDP-glucose/GDP-mannose dehydrogenase family.</text>
</comment>
<dbReference type="AlphaFoldDB" id="A0A9X0ARP2"/>
<dbReference type="GO" id="GO:0006024">
    <property type="term" value="P:glycosaminoglycan biosynthetic process"/>
    <property type="evidence" value="ECO:0007669"/>
    <property type="project" value="TreeGrafter"/>
</dbReference>
<dbReference type="OrthoDB" id="5059218at2759"/>
<keyword evidence="4 7" id="KW-0560">Oxidoreductase</keyword>
<dbReference type="GO" id="GO:0000271">
    <property type="term" value="P:polysaccharide biosynthetic process"/>
    <property type="evidence" value="ECO:0007669"/>
    <property type="project" value="InterPro"/>
</dbReference>
<feature type="active site" description="Nucleophile" evidence="8">
    <location>
        <position position="187"/>
    </location>
</feature>
<feature type="binding site" evidence="10">
    <location>
        <position position="46"/>
    </location>
    <ligand>
        <name>NAD(+)</name>
        <dbReference type="ChEBI" id="CHEBI:57540"/>
    </ligand>
</feature>
<evidence type="ECO:0000313" key="12">
    <source>
        <dbReference type="EMBL" id="KAJ8067716.1"/>
    </source>
</evidence>
<keyword evidence="13" id="KW-1185">Reference proteome</keyword>
<reference evidence="12" key="1">
    <citation type="submission" date="2022-11" db="EMBL/GenBank/DDBJ databases">
        <title>Genome Resource of Sclerotinia nivalis Strain SnTB1, a Plant Pathogen Isolated from American Ginseng.</title>
        <authorList>
            <person name="Fan S."/>
        </authorList>
    </citation>
    <scope>NUCLEOTIDE SEQUENCE</scope>
    <source>
        <strain evidence="12">SnTB1</strain>
    </source>
</reference>
<dbReference type="InterPro" id="IPR017476">
    <property type="entry name" value="UDP-Glc/GDP-Man"/>
</dbReference>
<sequence length="453" mass="49499">MIAVNTPTKTYGIGAGKATDMTAVISAVQDIGKHAKAGTIIVEKSTVPGRTGEFIKDTLAIHRPHTHFPILSSPEFLSAGTAIRDLLYPDRILIGSSLSSRSATNSLASLYHWLPSSKIIRTSTSSSELAKLVSNAMLAQRISSINSISAICECIDANINEVATAVGMDSRIGSKYLKAGIGFGGSCFGKDIRILMFLAEELGLQEVVRYWESVLAVNEWQRRRWVEGIVKALGGGLRGKKMVVLGYAFKKGTGDVRESLAGNVVKMLGEERPGCIVVWDDGCESEVLKEELRGLEGARVEENLYAACDGADAVLVCRELETSSTDANPELEDPRPFLNHPSEIDLLDLQNYLSSKSHSNLNKDDPLGRLYPEPACEDEENCAKCERSEQRHKGKINTKEAQTIDWKRIIMGLKAPRWIFDGRGVIDRAEMEKIGKDIGVEARVVEVGKVPLI</sequence>
<dbReference type="InterPro" id="IPR036220">
    <property type="entry name" value="UDP-Glc/GDP-Man_DH_C_sf"/>
</dbReference>
<feature type="binding site" evidence="10">
    <location>
        <position position="6"/>
    </location>
    <ligand>
        <name>NAD(+)</name>
        <dbReference type="ChEBI" id="CHEBI:57540"/>
    </ligand>
</feature>
<keyword evidence="5 7" id="KW-0520">NAD</keyword>
<dbReference type="Pfam" id="PF00984">
    <property type="entry name" value="UDPG_MGDP_dh"/>
    <property type="match status" value="1"/>
</dbReference>
<comment type="catalytic activity">
    <reaction evidence="6 7">
        <text>UDP-alpha-D-glucose + 2 NAD(+) + H2O = UDP-alpha-D-glucuronate + 2 NADH + 3 H(+)</text>
        <dbReference type="Rhea" id="RHEA:23596"/>
        <dbReference type="ChEBI" id="CHEBI:15377"/>
        <dbReference type="ChEBI" id="CHEBI:15378"/>
        <dbReference type="ChEBI" id="CHEBI:57540"/>
        <dbReference type="ChEBI" id="CHEBI:57945"/>
        <dbReference type="ChEBI" id="CHEBI:58052"/>
        <dbReference type="ChEBI" id="CHEBI:58885"/>
        <dbReference type="EC" id="1.1.1.22"/>
    </reaction>
</comment>
<dbReference type="Proteomes" id="UP001152300">
    <property type="component" value="Unassembled WGS sequence"/>
</dbReference>
<dbReference type="GO" id="GO:0003979">
    <property type="term" value="F:UDP-glucose 6-dehydrogenase activity"/>
    <property type="evidence" value="ECO:0007669"/>
    <property type="project" value="UniProtKB-EC"/>
</dbReference>
<dbReference type="InterPro" id="IPR001732">
    <property type="entry name" value="UDP-Glc/GDP-Man_DH_N"/>
</dbReference>
<dbReference type="PANTHER" id="PTHR11374:SF3">
    <property type="entry name" value="UDP-GLUCOSE 6-DEHYDROGENASE"/>
    <property type="match status" value="1"/>
</dbReference>
<evidence type="ECO:0000256" key="1">
    <source>
        <dbReference type="ARBA" id="ARBA00004701"/>
    </source>
</evidence>
<organism evidence="12 13">
    <name type="scientific">Sclerotinia nivalis</name>
    <dbReference type="NCBI Taxonomy" id="352851"/>
    <lineage>
        <taxon>Eukaryota</taxon>
        <taxon>Fungi</taxon>
        <taxon>Dikarya</taxon>
        <taxon>Ascomycota</taxon>
        <taxon>Pezizomycotina</taxon>
        <taxon>Leotiomycetes</taxon>
        <taxon>Helotiales</taxon>
        <taxon>Sclerotiniaceae</taxon>
        <taxon>Sclerotinia</taxon>
    </lineage>
</organism>
<dbReference type="SUPFAM" id="SSF52413">
    <property type="entry name" value="UDP-glucose/GDP-mannose dehydrogenase C-terminal domain"/>
    <property type="match status" value="1"/>
</dbReference>
<protein>
    <recommendedName>
        <fullName evidence="3 7">UDP-glucose 6-dehydrogenase</fullName>
        <ecNumber evidence="3 7">1.1.1.22</ecNumber>
    </recommendedName>
</protein>
<name>A0A9X0ARP2_9HELO</name>
<dbReference type="InterPro" id="IPR028356">
    <property type="entry name" value="UDPglc_DH_euk"/>
</dbReference>
<accession>A0A9X0ARP2</accession>
<feature type="binding site" evidence="9">
    <location>
        <position position="250"/>
    </location>
    <ligand>
        <name>substrate</name>
    </ligand>
</feature>
<dbReference type="PANTHER" id="PTHR11374">
    <property type="entry name" value="UDP-GLUCOSE DEHYDROGENASE/UDP-MANNAC DEHYDROGENASE"/>
    <property type="match status" value="1"/>
</dbReference>